<sequence>MEKVKWGIIGVGDVCEVKSAPAMQLIENSELVAVMRRTGELAQDYAQRHNVPKWYDDADALINDPDINAIYIATPPDGHLPYALKAAAAGKPVYVEKPMARTYQECEEMIAACEQARVPLFVAYYRRYLPNFLQVKQWLDNGEIGDVRQVHVSLMQSVRPQVLNNIDKPWRVNPEVAGGGYFYDLASHQLDLLDFLLGPIATASGLNANQGGLYNAEDSVTACWLFDNGVLGSGNWCFSAAQSAECDRVQIIGSEGMIEFPVFGKGVVTLHKTGSEPLVLEFELPKHIQQPLITAIVGNLINGTECDSTGESAARTNRVMEQIVKQ</sequence>
<evidence type="ECO:0000313" key="6">
    <source>
        <dbReference type="Proteomes" id="UP000175691"/>
    </source>
</evidence>
<dbReference type="Gene3D" id="3.40.50.720">
    <property type="entry name" value="NAD(P)-binding Rossmann-like Domain"/>
    <property type="match status" value="1"/>
</dbReference>
<dbReference type="PANTHER" id="PTHR43818">
    <property type="entry name" value="BCDNA.GH03377"/>
    <property type="match status" value="1"/>
</dbReference>
<dbReference type="InterPro" id="IPR050463">
    <property type="entry name" value="Gfo/Idh/MocA_oxidrdct_glycsds"/>
</dbReference>
<reference evidence="5 6" key="1">
    <citation type="submission" date="2016-08" db="EMBL/GenBank/DDBJ databases">
        <authorList>
            <person name="Seilhamer J.J."/>
        </authorList>
    </citation>
    <scope>NUCLEOTIDE SEQUENCE [LARGE SCALE GENOMIC DNA]</scope>
    <source>
        <strain evidence="5 6">KCTC 42603</strain>
    </source>
</reference>
<evidence type="ECO:0000256" key="2">
    <source>
        <dbReference type="ARBA" id="ARBA00023002"/>
    </source>
</evidence>
<dbReference type="InterPro" id="IPR055170">
    <property type="entry name" value="GFO_IDH_MocA-like_dom"/>
</dbReference>
<dbReference type="PANTHER" id="PTHR43818:SF11">
    <property type="entry name" value="BCDNA.GH03377"/>
    <property type="match status" value="1"/>
</dbReference>
<comment type="caution">
    <text evidence="5">The sequence shown here is derived from an EMBL/GenBank/DDBJ whole genome shotgun (WGS) entry which is preliminary data.</text>
</comment>
<dbReference type="AlphaFoldDB" id="A0A1E7Z781"/>
<dbReference type="OrthoDB" id="9774191at2"/>
<dbReference type="GO" id="GO:0016491">
    <property type="term" value="F:oxidoreductase activity"/>
    <property type="evidence" value="ECO:0007669"/>
    <property type="project" value="UniProtKB-KW"/>
</dbReference>
<dbReference type="Proteomes" id="UP000175691">
    <property type="component" value="Unassembled WGS sequence"/>
</dbReference>
<dbReference type="Pfam" id="PF22725">
    <property type="entry name" value="GFO_IDH_MocA_C3"/>
    <property type="match status" value="1"/>
</dbReference>
<evidence type="ECO:0000313" key="5">
    <source>
        <dbReference type="EMBL" id="OFC69370.1"/>
    </source>
</evidence>
<dbReference type="RefSeq" id="WP_070126816.1">
    <property type="nucleotide sequence ID" value="NZ_MDHN01000040.1"/>
</dbReference>
<keyword evidence="2" id="KW-0560">Oxidoreductase</keyword>
<evidence type="ECO:0000256" key="1">
    <source>
        <dbReference type="ARBA" id="ARBA00022729"/>
    </source>
</evidence>
<evidence type="ECO:0000259" key="4">
    <source>
        <dbReference type="Pfam" id="PF22725"/>
    </source>
</evidence>
<dbReference type="Gene3D" id="3.30.360.10">
    <property type="entry name" value="Dihydrodipicolinate Reductase, domain 2"/>
    <property type="match status" value="1"/>
</dbReference>
<protein>
    <submittedName>
        <fullName evidence="5">Oxidoreductase</fullName>
    </submittedName>
</protein>
<feature type="domain" description="Gfo/Idh/MocA-like oxidoreductase N-terminal" evidence="3">
    <location>
        <begin position="5"/>
        <end position="124"/>
    </location>
</feature>
<feature type="domain" description="GFO/IDH/MocA-like oxidoreductase" evidence="4">
    <location>
        <begin position="132"/>
        <end position="259"/>
    </location>
</feature>
<accession>A0A1E7Z781</accession>
<proteinExistence type="predicted"/>
<gene>
    <name evidence="5" type="ORF">BFC18_18320</name>
</gene>
<dbReference type="InterPro" id="IPR036291">
    <property type="entry name" value="NAD(P)-bd_dom_sf"/>
</dbReference>
<keyword evidence="6" id="KW-1185">Reference proteome</keyword>
<dbReference type="GO" id="GO:0000166">
    <property type="term" value="F:nucleotide binding"/>
    <property type="evidence" value="ECO:0007669"/>
    <property type="project" value="InterPro"/>
</dbReference>
<name>A0A1E7Z781_9ALTE</name>
<evidence type="ECO:0000259" key="3">
    <source>
        <dbReference type="Pfam" id="PF01408"/>
    </source>
</evidence>
<dbReference type="InterPro" id="IPR000683">
    <property type="entry name" value="Gfo/Idh/MocA-like_OxRdtase_N"/>
</dbReference>
<organism evidence="5 6">
    <name type="scientific">Alteromonas confluentis</name>
    <dbReference type="NCBI Taxonomy" id="1656094"/>
    <lineage>
        <taxon>Bacteria</taxon>
        <taxon>Pseudomonadati</taxon>
        <taxon>Pseudomonadota</taxon>
        <taxon>Gammaproteobacteria</taxon>
        <taxon>Alteromonadales</taxon>
        <taxon>Alteromonadaceae</taxon>
        <taxon>Alteromonas/Salinimonas group</taxon>
        <taxon>Alteromonas</taxon>
    </lineage>
</organism>
<dbReference type="SUPFAM" id="SSF51735">
    <property type="entry name" value="NAD(P)-binding Rossmann-fold domains"/>
    <property type="match status" value="1"/>
</dbReference>
<dbReference type="Pfam" id="PF01408">
    <property type="entry name" value="GFO_IDH_MocA"/>
    <property type="match status" value="1"/>
</dbReference>
<dbReference type="SUPFAM" id="SSF55347">
    <property type="entry name" value="Glyceraldehyde-3-phosphate dehydrogenase-like, C-terminal domain"/>
    <property type="match status" value="1"/>
</dbReference>
<keyword evidence="1" id="KW-0732">Signal</keyword>
<dbReference type="EMBL" id="MDHN01000040">
    <property type="protein sequence ID" value="OFC69370.1"/>
    <property type="molecule type" value="Genomic_DNA"/>
</dbReference>
<dbReference type="STRING" id="1656094.BFC18_18320"/>